<feature type="transmembrane region" description="Helical" evidence="1">
    <location>
        <begin position="12"/>
        <end position="34"/>
    </location>
</feature>
<protein>
    <recommendedName>
        <fullName evidence="2">AAA+ ATPase domain-containing protein</fullName>
    </recommendedName>
</protein>
<proteinExistence type="predicted"/>
<dbReference type="Proteomes" id="UP001596220">
    <property type="component" value="Unassembled WGS sequence"/>
</dbReference>
<reference evidence="4" key="1">
    <citation type="journal article" date="2019" name="Int. J. Syst. Evol. Microbiol.">
        <title>The Global Catalogue of Microorganisms (GCM) 10K type strain sequencing project: providing services to taxonomists for standard genome sequencing and annotation.</title>
        <authorList>
            <consortium name="The Broad Institute Genomics Platform"/>
            <consortium name="The Broad Institute Genome Sequencing Center for Infectious Disease"/>
            <person name="Wu L."/>
            <person name="Ma J."/>
        </authorList>
    </citation>
    <scope>NUCLEOTIDE SEQUENCE [LARGE SCALE GENOMIC DNA]</scope>
    <source>
        <strain evidence="4">CGMCC 4.7246</strain>
    </source>
</reference>
<dbReference type="SUPFAM" id="SSF52540">
    <property type="entry name" value="P-loop containing nucleoside triphosphate hydrolases"/>
    <property type="match status" value="1"/>
</dbReference>
<feature type="transmembrane region" description="Helical" evidence="1">
    <location>
        <begin position="514"/>
        <end position="541"/>
    </location>
</feature>
<evidence type="ECO:0000256" key="1">
    <source>
        <dbReference type="SAM" id="Phobius"/>
    </source>
</evidence>
<feature type="transmembrane region" description="Helical" evidence="1">
    <location>
        <begin position="437"/>
        <end position="460"/>
    </location>
</feature>
<gene>
    <name evidence="3" type="ORF">ACFP3R_07370</name>
</gene>
<feature type="transmembrane region" description="Helical" evidence="1">
    <location>
        <begin position="46"/>
        <end position="67"/>
    </location>
</feature>
<dbReference type="RefSeq" id="WP_380634036.1">
    <property type="nucleotide sequence ID" value="NZ_JBHSQO010000005.1"/>
</dbReference>
<evidence type="ECO:0000259" key="2">
    <source>
        <dbReference type="SMART" id="SM00382"/>
    </source>
</evidence>
<keyword evidence="1" id="KW-0812">Transmembrane</keyword>
<sequence>MDTRRLARASRLAALITAGGVTALVLVPVAVNTVTGGSAPHVLGPYAAWLWPALAALSAVTAGLAAWDPLRALLLRRRPAHPAHRTAALDRVEAFVRERLDGSLAGEVRLKLGVAPRVGPRLPGRVRTALVVLGEPGSGRTTLLLELAERLVAAAREDPLRPVPVVVDLAGWRRTEDLGEWLLRAVADRYGIAPRVARRWLRERELLWLLDDLDELPGADRAECLDRVSALGPTPFVLCATDPGDAWAGLPRREVVRVEPLRREDVLGLVAACAPRLDGLHEALLKNPELADEVRTPLAFGLLALGYRAGRAEYRGIVDTYLVESAARGPGDPERVVRALRFLARVARRRHDLAARTRLPRRGVWLDFVGEAAVWRLFRRAAAGALAGAAVALAAVVGVRLGLVPAAFAAVATILVPRCGFPASGAEDGSPGRGKRWAAVGFAAGAVVVGAVAEAGAWLGGQVARRPAAVVFGLVVVTALVIAYAGTRDRYWAVVCALGPAGVMVLTGPSPGLVAGLGAGLLVGAVAGVFVGGLTAVWAGLGRPAAAGLRWLPVAGLAGAGLAAGIGADVRLAALGPATGLLVGLAVAPLANRPFDPVAELLSRPLALDEFPLRRKALLRAARDRLLLVEGFRFPHAAVRDHLAGCDPVELAATVARRRADLRPGGGSAPRA</sequence>
<dbReference type="InterPro" id="IPR003593">
    <property type="entry name" value="AAA+_ATPase"/>
</dbReference>
<evidence type="ECO:0000313" key="3">
    <source>
        <dbReference type="EMBL" id="MFC6089086.1"/>
    </source>
</evidence>
<accession>A0ABW1P0S9</accession>
<name>A0ABW1P0S9_9PSEU</name>
<feature type="transmembrane region" description="Helical" evidence="1">
    <location>
        <begin position="491"/>
        <end position="508"/>
    </location>
</feature>
<feature type="domain" description="AAA+ ATPase" evidence="2">
    <location>
        <begin position="126"/>
        <end position="265"/>
    </location>
</feature>
<keyword evidence="1" id="KW-1133">Transmembrane helix</keyword>
<dbReference type="InterPro" id="IPR027417">
    <property type="entry name" value="P-loop_NTPase"/>
</dbReference>
<keyword evidence="1" id="KW-0472">Membrane</keyword>
<evidence type="ECO:0000313" key="4">
    <source>
        <dbReference type="Proteomes" id="UP001596220"/>
    </source>
</evidence>
<keyword evidence="4" id="KW-1185">Reference proteome</keyword>
<organism evidence="3 4">
    <name type="scientific">Saccharothrix lopnurensis</name>
    <dbReference type="NCBI Taxonomy" id="1670621"/>
    <lineage>
        <taxon>Bacteria</taxon>
        <taxon>Bacillati</taxon>
        <taxon>Actinomycetota</taxon>
        <taxon>Actinomycetes</taxon>
        <taxon>Pseudonocardiales</taxon>
        <taxon>Pseudonocardiaceae</taxon>
        <taxon>Saccharothrix</taxon>
    </lineage>
</organism>
<dbReference type="EMBL" id="JBHSQO010000005">
    <property type="protein sequence ID" value="MFC6089086.1"/>
    <property type="molecule type" value="Genomic_DNA"/>
</dbReference>
<dbReference type="Gene3D" id="3.40.50.300">
    <property type="entry name" value="P-loop containing nucleotide triphosphate hydrolases"/>
    <property type="match status" value="1"/>
</dbReference>
<comment type="caution">
    <text evidence="3">The sequence shown here is derived from an EMBL/GenBank/DDBJ whole genome shotgun (WGS) entry which is preliminary data.</text>
</comment>
<dbReference type="SMART" id="SM00382">
    <property type="entry name" value="AAA"/>
    <property type="match status" value="1"/>
</dbReference>
<feature type="transmembrane region" description="Helical" evidence="1">
    <location>
        <begin position="466"/>
        <end position="484"/>
    </location>
</feature>
<feature type="transmembrane region" description="Helical" evidence="1">
    <location>
        <begin position="381"/>
        <end position="401"/>
    </location>
</feature>